<evidence type="ECO:0000256" key="6">
    <source>
        <dbReference type="ARBA" id="ARBA00023157"/>
    </source>
</evidence>
<dbReference type="Pfam" id="PF02298">
    <property type="entry name" value="Cu_bind_like"/>
    <property type="match status" value="1"/>
</dbReference>
<keyword evidence="3" id="KW-0336">GPI-anchor</keyword>
<evidence type="ECO:0000256" key="10">
    <source>
        <dbReference type="SAM" id="MobiDB-lite"/>
    </source>
</evidence>
<organism evidence="12 13">
    <name type="scientific">Rhodamnia argentea</name>
    <dbReference type="NCBI Taxonomy" id="178133"/>
    <lineage>
        <taxon>Eukaryota</taxon>
        <taxon>Viridiplantae</taxon>
        <taxon>Streptophyta</taxon>
        <taxon>Embryophyta</taxon>
        <taxon>Tracheophyta</taxon>
        <taxon>Spermatophyta</taxon>
        <taxon>Magnoliopsida</taxon>
        <taxon>eudicotyledons</taxon>
        <taxon>Gunneridae</taxon>
        <taxon>Pentapetalae</taxon>
        <taxon>rosids</taxon>
        <taxon>malvids</taxon>
        <taxon>Myrtales</taxon>
        <taxon>Myrtaceae</taxon>
        <taxon>Myrtoideae</taxon>
        <taxon>Myrteae</taxon>
        <taxon>Australasian group</taxon>
        <taxon>Rhodamnia</taxon>
    </lineage>
</organism>
<evidence type="ECO:0000313" key="13">
    <source>
        <dbReference type="RefSeq" id="XP_048130124.1"/>
    </source>
</evidence>
<gene>
    <name evidence="13" type="primary">LOC115726253</name>
</gene>
<dbReference type="PANTHER" id="PTHR33021:SF449">
    <property type="entry name" value="EARLY NODULIN-LIKE PROTEIN 2"/>
    <property type="match status" value="1"/>
</dbReference>
<dbReference type="Proteomes" id="UP000827889">
    <property type="component" value="Chromosome 2"/>
</dbReference>
<keyword evidence="8" id="KW-0449">Lipoprotein</keyword>
<evidence type="ECO:0000259" key="11">
    <source>
        <dbReference type="PROSITE" id="PS51485"/>
    </source>
</evidence>
<reference evidence="12" key="1">
    <citation type="submission" date="2025-05" db="UniProtKB">
        <authorList>
            <consortium name="RefSeq"/>
        </authorList>
    </citation>
    <scope>NUCLEOTIDE SEQUENCE [LARGE SCALE GENOMIC DNA]</scope>
</reference>
<dbReference type="Gene3D" id="2.60.40.420">
    <property type="entry name" value="Cupredoxins - blue copper proteins"/>
    <property type="match status" value="1"/>
</dbReference>
<evidence type="ECO:0000256" key="4">
    <source>
        <dbReference type="ARBA" id="ARBA00022729"/>
    </source>
</evidence>
<name>A0ABM3H0K2_9MYRT</name>
<feature type="compositionally biased region" description="Low complexity" evidence="10">
    <location>
        <begin position="146"/>
        <end position="329"/>
    </location>
</feature>
<dbReference type="InterPro" id="IPR041846">
    <property type="entry name" value="ENL_dom"/>
</dbReference>
<keyword evidence="7" id="KW-0325">Glycoprotein</keyword>
<accession>A0ABM3H0K2</accession>
<feature type="region of interest" description="Disordered" evidence="10">
    <location>
        <begin position="138"/>
        <end position="345"/>
    </location>
</feature>
<evidence type="ECO:0000256" key="1">
    <source>
        <dbReference type="ARBA" id="ARBA00004609"/>
    </source>
</evidence>
<evidence type="ECO:0000256" key="5">
    <source>
        <dbReference type="ARBA" id="ARBA00023136"/>
    </source>
</evidence>
<keyword evidence="5" id="KW-0472">Membrane</keyword>
<reference evidence="13" key="2">
    <citation type="submission" date="2025-08" db="UniProtKB">
        <authorList>
            <consortium name="RefSeq"/>
        </authorList>
    </citation>
    <scope>IDENTIFICATION</scope>
    <source>
        <tissue evidence="13">Leaf</tissue>
    </source>
</reference>
<evidence type="ECO:0000256" key="9">
    <source>
        <dbReference type="ARBA" id="ARBA00035011"/>
    </source>
</evidence>
<dbReference type="InterPro" id="IPR039391">
    <property type="entry name" value="Phytocyanin-like"/>
</dbReference>
<dbReference type="GeneID" id="115726253"/>
<evidence type="ECO:0000256" key="8">
    <source>
        <dbReference type="ARBA" id="ARBA00023288"/>
    </source>
</evidence>
<dbReference type="SUPFAM" id="SSF49503">
    <property type="entry name" value="Cupredoxins"/>
    <property type="match status" value="1"/>
</dbReference>
<protein>
    <submittedName>
        <fullName evidence="13">Early nodulin-like protein 2 isoform X3</fullName>
    </submittedName>
</protein>
<evidence type="ECO:0000256" key="2">
    <source>
        <dbReference type="ARBA" id="ARBA00022475"/>
    </source>
</evidence>
<evidence type="ECO:0000256" key="7">
    <source>
        <dbReference type="ARBA" id="ARBA00023180"/>
    </source>
</evidence>
<keyword evidence="6" id="KW-1015">Disulfide bond</keyword>
<dbReference type="PANTHER" id="PTHR33021">
    <property type="entry name" value="BLUE COPPER PROTEIN"/>
    <property type="match status" value="1"/>
</dbReference>
<evidence type="ECO:0000313" key="12">
    <source>
        <dbReference type="Proteomes" id="UP000827889"/>
    </source>
</evidence>
<keyword evidence="12" id="KW-1185">Reference proteome</keyword>
<dbReference type="InterPro" id="IPR003245">
    <property type="entry name" value="Phytocyanin_dom"/>
</dbReference>
<keyword evidence="4" id="KW-0732">Signal</keyword>
<dbReference type="RefSeq" id="XP_048130124.1">
    <property type="nucleotide sequence ID" value="XM_048274167.1"/>
</dbReference>
<dbReference type="CDD" id="cd11019">
    <property type="entry name" value="OsENODL1_like"/>
    <property type="match status" value="1"/>
</dbReference>
<sequence length="367" mass="36703">MNLPVRESLPSFSAVCIFVICSLSSLVQVRARQFYVGGRDGWVVHPAEDYNHWAGRNRFLITDTLLFKYKKGKDSVLLVNKDGYDQCDAHDPIKKWDDGDTVFQFDRFGPFYFISGRDGNCRKGQKLIVVVLAFKPRPLPLPPGKAPGSGPPGSRSSTPAMAPGKAPGSGPPGSSTPATSPSPSTSPATTPAHAPAMGPSSLSPSPTAAPGSSTPATSPSPSTSPATTPAHAPAMGPSSLSPSPTAAPGSSTPATSPSPSTSPATTPTHAPATGPSSASPSSAPTATAPASGPTAPGPSGASPPASSTTSPAPGGGSAQSSPPAATPSGVPANSTSPPPGQSAAQVVDPLRLSMWASAFLMMVLGQT</sequence>
<comment type="similarity">
    <text evidence="9">Belongs to the early nodulin-like (ENODL) family.</text>
</comment>
<dbReference type="InterPro" id="IPR008972">
    <property type="entry name" value="Cupredoxin"/>
</dbReference>
<proteinExistence type="inferred from homology"/>
<feature type="domain" description="Phytocyanin" evidence="11">
    <location>
        <begin position="32"/>
        <end position="133"/>
    </location>
</feature>
<comment type="subcellular location">
    <subcellularLocation>
        <location evidence="1">Cell membrane</location>
        <topology evidence="1">Lipid-anchor</topology>
        <topology evidence="1">GPI-anchor</topology>
    </subcellularLocation>
</comment>
<keyword evidence="2" id="KW-1003">Cell membrane</keyword>
<dbReference type="PROSITE" id="PS51485">
    <property type="entry name" value="PHYTOCYANIN"/>
    <property type="match status" value="1"/>
</dbReference>
<evidence type="ECO:0000256" key="3">
    <source>
        <dbReference type="ARBA" id="ARBA00022622"/>
    </source>
</evidence>